<feature type="binding site" evidence="11">
    <location>
        <begin position="10"/>
        <end position="17"/>
    </location>
    <ligand>
        <name>ATP</name>
        <dbReference type="ChEBI" id="CHEBI:30616"/>
    </ligand>
</feature>
<dbReference type="InterPro" id="IPR018095">
    <property type="entry name" value="Thymidylate_kin_CS"/>
</dbReference>
<evidence type="ECO:0000256" key="7">
    <source>
        <dbReference type="ARBA" id="ARBA00022777"/>
    </source>
</evidence>
<dbReference type="Pfam" id="PF02223">
    <property type="entry name" value="Thymidylate_kin"/>
    <property type="match status" value="1"/>
</dbReference>
<sequence>MKGKFITIEGLDGAGKSTQINYMKSYLEKKGFKVLLTREPGGTNIGEKIRDIVLDKAHAEMDSVTEALLYAASRAQHVSQVIMPALTRGEIVLCDRFVDSSMVYQGRGRNLGFDAVKAVNDFATRGLEPNLTLLFNINPDTSLKRINERGPGDRLEEEKPQFHFSVHKAYMDLAQRFTNRIKVINASQGIEDIRKEVEDILEKLIKEGEIHEVSNRNCT</sequence>
<dbReference type="InterPro" id="IPR018094">
    <property type="entry name" value="Thymidylate_kinase"/>
</dbReference>
<keyword evidence="4 11" id="KW-0808">Transferase</keyword>
<dbReference type="OrthoDB" id="9774907at2"/>
<dbReference type="GO" id="GO:0006508">
    <property type="term" value="P:proteolysis"/>
    <property type="evidence" value="ECO:0007669"/>
    <property type="project" value="InterPro"/>
</dbReference>
<evidence type="ECO:0000256" key="8">
    <source>
        <dbReference type="ARBA" id="ARBA00022840"/>
    </source>
</evidence>
<evidence type="ECO:0000256" key="11">
    <source>
        <dbReference type="HAMAP-Rule" id="MF_00165"/>
    </source>
</evidence>
<comment type="catalytic activity">
    <reaction evidence="9 11">
        <text>dTMP + ATP = dTDP + ADP</text>
        <dbReference type="Rhea" id="RHEA:13517"/>
        <dbReference type="ChEBI" id="CHEBI:30616"/>
        <dbReference type="ChEBI" id="CHEBI:58369"/>
        <dbReference type="ChEBI" id="CHEBI:63528"/>
        <dbReference type="ChEBI" id="CHEBI:456216"/>
        <dbReference type="EC" id="2.7.4.9"/>
    </reaction>
</comment>
<evidence type="ECO:0000256" key="10">
    <source>
        <dbReference type="ARBA" id="ARBA00057735"/>
    </source>
</evidence>
<dbReference type="PROSITE" id="PS01331">
    <property type="entry name" value="THYMIDYLATE_KINASE"/>
    <property type="match status" value="1"/>
</dbReference>
<dbReference type="SUPFAM" id="SSF52540">
    <property type="entry name" value="P-loop containing nucleoside triphosphate hydrolases"/>
    <property type="match status" value="1"/>
</dbReference>
<dbReference type="NCBIfam" id="TIGR00041">
    <property type="entry name" value="DTMP_kinase"/>
    <property type="match status" value="1"/>
</dbReference>
<evidence type="ECO:0000256" key="3">
    <source>
        <dbReference type="ARBA" id="ARBA00017144"/>
    </source>
</evidence>
<dbReference type="Gene3D" id="3.40.50.300">
    <property type="entry name" value="P-loop containing nucleotide triphosphate hydrolases"/>
    <property type="match status" value="1"/>
</dbReference>
<protein>
    <recommendedName>
        <fullName evidence="3 11">Thymidylate kinase</fullName>
        <ecNumber evidence="2 11">2.7.4.9</ecNumber>
    </recommendedName>
    <alternativeName>
        <fullName evidence="11">dTMP kinase</fullName>
    </alternativeName>
</protein>
<dbReference type="GO" id="GO:0006235">
    <property type="term" value="P:dTTP biosynthetic process"/>
    <property type="evidence" value="ECO:0007669"/>
    <property type="project" value="UniProtKB-UniRule"/>
</dbReference>
<dbReference type="RefSeq" id="WP_151864988.1">
    <property type="nucleotide sequence ID" value="NZ_WBZB01000012.1"/>
</dbReference>
<dbReference type="PANTHER" id="PTHR10344">
    <property type="entry name" value="THYMIDYLATE KINASE"/>
    <property type="match status" value="1"/>
</dbReference>
<evidence type="ECO:0000256" key="6">
    <source>
        <dbReference type="ARBA" id="ARBA00022741"/>
    </source>
</evidence>
<dbReference type="GO" id="GO:0006233">
    <property type="term" value="P:dTDP biosynthetic process"/>
    <property type="evidence" value="ECO:0007669"/>
    <property type="project" value="InterPro"/>
</dbReference>
<evidence type="ECO:0000256" key="4">
    <source>
        <dbReference type="ARBA" id="ARBA00022679"/>
    </source>
</evidence>
<name>A0A833MAX2_9FIRM</name>
<dbReference type="PANTHER" id="PTHR10344:SF4">
    <property type="entry name" value="UMP-CMP KINASE 2, MITOCHONDRIAL"/>
    <property type="match status" value="1"/>
</dbReference>
<keyword evidence="14" id="KW-1185">Reference proteome</keyword>
<comment type="similarity">
    <text evidence="1 11">Belongs to the thymidylate kinase family.</text>
</comment>
<dbReference type="EC" id="2.7.4.9" evidence="2 11"/>
<evidence type="ECO:0000259" key="12">
    <source>
        <dbReference type="Pfam" id="PF02223"/>
    </source>
</evidence>
<evidence type="ECO:0000313" key="13">
    <source>
        <dbReference type="EMBL" id="KAB3531808.1"/>
    </source>
</evidence>
<keyword evidence="7 11" id="KW-0418">Kinase</keyword>
<dbReference type="HAMAP" id="MF_00165">
    <property type="entry name" value="Thymidylate_kinase"/>
    <property type="match status" value="1"/>
</dbReference>
<dbReference type="GO" id="GO:0006227">
    <property type="term" value="P:dUDP biosynthetic process"/>
    <property type="evidence" value="ECO:0007669"/>
    <property type="project" value="TreeGrafter"/>
</dbReference>
<keyword evidence="8 11" id="KW-0067">ATP-binding</keyword>
<dbReference type="FunFam" id="3.40.50.300:FF:000225">
    <property type="entry name" value="Thymidylate kinase"/>
    <property type="match status" value="1"/>
</dbReference>
<evidence type="ECO:0000256" key="5">
    <source>
        <dbReference type="ARBA" id="ARBA00022727"/>
    </source>
</evidence>
<keyword evidence="5 11" id="KW-0545">Nucleotide biosynthesis</keyword>
<proteinExistence type="inferred from homology"/>
<dbReference type="GO" id="GO:0004197">
    <property type="term" value="F:cysteine-type endopeptidase activity"/>
    <property type="evidence" value="ECO:0007669"/>
    <property type="project" value="InterPro"/>
</dbReference>
<accession>A0A833MAX2</accession>
<gene>
    <name evidence="11" type="primary">tmk</name>
    <name evidence="13" type="ORF">F8153_03565</name>
</gene>
<keyword evidence="6 11" id="KW-0547">Nucleotide-binding</keyword>
<comment type="function">
    <text evidence="10 11">Phosphorylation of dTMP to form dTDP in both de novo and salvage pathways of dTTP synthesis.</text>
</comment>
<reference evidence="13 14" key="1">
    <citation type="submission" date="2019-10" db="EMBL/GenBank/DDBJ databases">
        <title>Alkaliphilus serpentinus sp. nov. and Alkaliphilus pronyensis sp. nov., two novel anaerobic alkaliphilic species isolated from the serpentinized-hosted hydrothermal field of the Prony Bay (New Caledonia).</title>
        <authorList>
            <person name="Postec A."/>
        </authorList>
    </citation>
    <scope>NUCLEOTIDE SEQUENCE [LARGE SCALE GENOMIC DNA]</scope>
    <source>
        <strain evidence="13 14">LacT</strain>
    </source>
</reference>
<comment type="caution">
    <text evidence="13">The sequence shown here is derived from an EMBL/GenBank/DDBJ whole genome shotgun (WGS) entry which is preliminary data.</text>
</comment>
<feature type="domain" description="Thymidylate kinase-like" evidence="12">
    <location>
        <begin position="8"/>
        <end position="197"/>
    </location>
</feature>
<organism evidence="13 14">
    <name type="scientific">Alkaliphilus serpentinus</name>
    <dbReference type="NCBI Taxonomy" id="1482731"/>
    <lineage>
        <taxon>Bacteria</taxon>
        <taxon>Bacillati</taxon>
        <taxon>Bacillota</taxon>
        <taxon>Clostridia</taxon>
        <taxon>Peptostreptococcales</taxon>
        <taxon>Natronincolaceae</taxon>
        <taxon>Alkaliphilus</taxon>
    </lineage>
</organism>
<dbReference type="GO" id="GO:0005829">
    <property type="term" value="C:cytosol"/>
    <property type="evidence" value="ECO:0007669"/>
    <property type="project" value="TreeGrafter"/>
</dbReference>
<dbReference type="CDD" id="cd01672">
    <property type="entry name" value="TMPK"/>
    <property type="match status" value="1"/>
</dbReference>
<evidence type="ECO:0000313" key="14">
    <source>
        <dbReference type="Proteomes" id="UP000465601"/>
    </source>
</evidence>
<dbReference type="InterPro" id="IPR027417">
    <property type="entry name" value="P-loop_NTPase"/>
</dbReference>
<evidence type="ECO:0000256" key="9">
    <source>
        <dbReference type="ARBA" id="ARBA00048743"/>
    </source>
</evidence>
<evidence type="ECO:0000256" key="1">
    <source>
        <dbReference type="ARBA" id="ARBA00009776"/>
    </source>
</evidence>
<dbReference type="Proteomes" id="UP000465601">
    <property type="component" value="Unassembled WGS sequence"/>
</dbReference>
<dbReference type="GO" id="GO:0004798">
    <property type="term" value="F:dTMP kinase activity"/>
    <property type="evidence" value="ECO:0007669"/>
    <property type="project" value="UniProtKB-UniRule"/>
</dbReference>
<dbReference type="GO" id="GO:0005524">
    <property type="term" value="F:ATP binding"/>
    <property type="evidence" value="ECO:0007669"/>
    <property type="project" value="UniProtKB-UniRule"/>
</dbReference>
<dbReference type="AlphaFoldDB" id="A0A833MAX2"/>
<dbReference type="InterPro" id="IPR039430">
    <property type="entry name" value="Thymidylate_kin-like_dom"/>
</dbReference>
<dbReference type="EMBL" id="WBZB01000012">
    <property type="protein sequence ID" value="KAB3531808.1"/>
    <property type="molecule type" value="Genomic_DNA"/>
</dbReference>
<evidence type="ECO:0000256" key="2">
    <source>
        <dbReference type="ARBA" id="ARBA00012980"/>
    </source>
</evidence>